<dbReference type="Gene3D" id="3.20.20.100">
    <property type="entry name" value="NADP-dependent oxidoreductase domain"/>
    <property type="match status" value="1"/>
</dbReference>
<dbReference type="Pfam" id="PF00248">
    <property type="entry name" value="Aldo_ket_red"/>
    <property type="match status" value="1"/>
</dbReference>
<dbReference type="InterPro" id="IPR053135">
    <property type="entry name" value="AKR2_Oxidoreductase"/>
</dbReference>
<dbReference type="SUPFAM" id="SSF51430">
    <property type="entry name" value="NAD(P)-linked oxidoreductase"/>
    <property type="match status" value="1"/>
</dbReference>
<dbReference type="PANTHER" id="PTHR43312">
    <property type="entry name" value="D-THREO-ALDOSE 1-DEHYDROGENASE"/>
    <property type="match status" value="1"/>
</dbReference>
<dbReference type="RefSeq" id="WP_190445972.1">
    <property type="nucleotide sequence ID" value="NZ_CAWNJS010000001.1"/>
</dbReference>
<protein>
    <submittedName>
        <fullName evidence="2">Aldo/keto reductase</fullName>
    </submittedName>
</protein>
<gene>
    <name evidence="2" type="ORF">NIES37_26540</name>
</gene>
<feature type="domain" description="NADP-dependent oxidoreductase" evidence="1">
    <location>
        <begin position="15"/>
        <end position="217"/>
    </location>
</feature>
<accession>A0A1Z4MZ00</accession>
<dbReference type="AlphaFoldDB" id="A0A1Z4MZ00"/>
<dbReference type="EMBL" id="AP018248">
    <property type="protein sequence ID" value="BAY98702.1"/>
    <property type="molecule type" value="Genomic_DNA"/>
</dbReference>
<dbReference type="InterPro" id="IPR023210">
    <property type="entry name" value="NADP_OxRdtase_dom"/>
</dbReference>
<keyword evidence="3" id="KW-1185">Reference proteome</keyword>
<dbReference type="Proteomes" id="UP000218785">
    <property type="component" value="Chromosome"/>
</dbReference>
<dbReference type="PANTHER" id="PTHR43312:SF1">
    <property type="entry name" value="NADP-DEPENDENT OXIDOREDUCTASE DOMAIN-CONTAINING PROTEIN"/>
    <property type="match status" value="1"/>
</dbReference>
<dbReference type="InterPro" id="IPR036812">
    <property type="entry name" value="NAD(P)_OxRdtase_dom_sf"/>
</dbReference>
<evidence type="ECO:0000313" key="2">
    <source>
        <dbReference type="EMBL" id="BAY98702.1"/>
    </source>
</evidence>
<name>A0A1Z4MZ00_9CYAN</name>
<sequence>MLYRELGSTGERVSAIGLGGWHLSLKHVDEQLAIRLVRTAIDRGITFMDNSWDYNGGESEIRMGKALHDGYRDKVFLMTKIDGRSKKEATKQLDESLKRLQVDCIDLVQHHEILRFDDPHRVFDEEGANAALVAAQAAGKLRYIGFTGHKDPEIHLHMLQVADNYGFKFATAQMPLNVMDAHYRSFAKLVVPELVKRNIGILGMKSMANGILLKSKTVTPIECLHYALNLPTSVVITGIDNMEILDQAFKAVDTFQPMTEEQVQTLLAKTADAGSRGEFEPFKTSSIFDGTAKNPDWLGDEPKRLQQLMSA</sequence>
<organism evidence="2 3">
    <name type="scientific">Tolypothrix tenuis PCC 7101</name>
    <dbReference type="NCBI Taxonomy" id="231146"/>
    <lineage>
        <taxon>Bacteria</taxon>
        <taxon>Bacillati</taxon>
        <taxon>Cyanobacteriota</taxon>
        <taxon>Cyanophyceae</taxon>
        <taxon>Nostocales</taxon>
        <taxon>Tolypothrichaceae</taxon>
        <taxon>Tolypothrix</taxon>
    </lineage>
</organism>
<evidence type="ECO:0000259" key="1">
    <source>
        <dbReference type="Pfam" id="PF00248"/>
    </source>
</evidence>
<proteinExistence type="predicted"/>
<dbReference type="KEGG" id="ttq:NIES37_26540"/>
<reference evidence="2 3" key="1">
    <citation type="submission" date="2017-06" db="EMBL/GenBank/DDBJ databases">
        <title>Genome sequencing of cyanobaciteial culture collection at National Institute for Environmental Studies (NIES).</title>
        <authorList>
            <person name="Hirose Y."/>
            <person name="Shimura Y."/>
            <person name="Fujisawa T."/>
            <person name="Nakamura Y."/>
            <person name="Kawachi M."/>
        </authorList>
    </citation>
    <scope>NUCLEOTIDE SEQUENCE [LARGE SCALE GENOMIC DNA]</scope>
    <source>
        <strain evidence="2 3">NIES-37</strain>
    </source>
</reference>
<evidence type="ECO:0000313" key="3">
    <source>
        <dbReference type="Proteomes" id="UP000218785"/>
    </source>
</evidence>
<dbReference type="CDD" id="cd19100">
    <property type="entry name" value="AKR_unchar"/>
    <property type="match status" value="1"/>
</dbReference>